<sequence length="222" mass="24402">MTEVQLHDVELLPERTLGGPTADAPLRGRLTFGWDVLPADHDGVPEDWRSYVRSAPDREFRHLVLVCSFRPETQESKGEFRHASLGISLSTPDREARPVARLIDPGERTRPVGVLGSGLSFSIKAGVLDVGVQKPEGAAPAREEWIVRGYGAAQPDPQWEFRRVKRFPLVGDHPVAALVELVPGQVNAAEVLVAAELEHRAWGVRRYRARLTPAPHAIVLGG</sequence>
<dbReference type="RefSeq" id="WP_030432080.1">
    <property type="nucleotide sequence ID" value="NZ_JOEF01000023.1"/>
</dbReference>
<dbReference type="eggNOG" id="ENOG5031NUR">
    <property type="taxonomic scope" value="Bacteria"/>
</dbReference>
<reference evidence="1 2" key="1">
    <citation type="submission" date="2016-10" db="EMBL/GenBank/DDBJ databases">
        <authorList>
            <person name="de Groot N.N."/>
        </authorList>
    </citation>
    <scope>NUCLEOTIDE SEQUENCE [LARGE SCALE GENOMIC DNA]</scope>
    <source>
        <strain evidence="1 2">DSM 44149</strain>
    </source>
</reference>
<keyword evidence="2" id="KW-1185">Reference proteome</keyword>
<evidence type="ECO:0000313" key="1">
    <source>
        <dbReference type="EMBL" id="SDM57924.1"/>
    </source>
</evidence>
<accession>A0A1G9UDY4</accession>
<protein>
    <submittedName>
        <fullName evidence="1">Uncharacterized protein</fullName>
    </submittedName>
</protein>
<dbReference type="STRING" id="211114.SAMN04489726_2346"/>
<dbReference type="Proteomes" id="UP000183376">
    <property type="component" value="Chromosome I"/>
</dbReference>
<dbReference type="AlphaFoldDB" id="A0A1G9UDY4"/>
<gene>
    <name evidence="1" type="ORF">SAMN04489726_2346</name>
</gene>
<dbReference type="OrthoDB" id="4098233at2"/>
<proteinExistence type="predicted"/>
<dbReference type="EMBL" id="LT629701">
    <property type="protein sequence ID" value="SDM57924.1"/>
    <property type="molecule type" value="Genomic_DNA"/>
</dbReference>
<organism evidence="1 2">
    <name type="scientific">Allokutzneria albata</name>
    <name type="common">Kibdelosporangium albatum</name>
    <dbReference type="NCBI Taxonomy" id="211114"/>
    <lineage>
        <taxon>Bacteria</taxon>
        <taxon>Bacillati</taxon>
        <taxon>Actinomycetota</taxon>
        <taxon>Actinomycetes</taxon>
        <taxon>Pseudonocardiales</taxon>
        <taxon>Pseudonocardiaceae</taxon>
        <taxon>Allokutzneria</taxon>
    </lineage>
</organism>
<name>A0A1G9UDY4_ALLAB</name>
<evidence type="ECO:0000313" key="2">
    <source>
        <dbReference type="Proteomes" id="UP000183376"/>
    </source>
</evidence>